<dbReference type="EMBL" id="JAAWWB010000035">
    <property type="protein sequence ID" value="KAG6740262.1"/>
    <property type="molecule type" value="Genomic_DNA"/>
</dbReference>
<comment type="caution">
    <text evidence="2">The sequence shown here is derived from an EMBL/GenBank/DDBJ whole genome shotgun (WGS) entry which is preliminary data.</text>
</comment>
<dbReference type="AlphaFoldDB" id="A0A8X7XZP5"/>
<organism evidence="2 3">
    <name type="scientific">Populus tomentosa</name>
    <name type="common">Chinese white poplar</name>
    <dbReference type="NCBI Taxonomy" id="118781"/>
    <lineage>
        <taxon>Eukaryota</taxon>
        <taxon>Viridiplantae</taxon>
        <taxon>Streptophyta</taxon>
        <taxon>Embryophyta</taxon>
        <taxon>Tracheophyta</taxon>
        <taxon>Spermatophyta</taxon>
        <taxon>Magnoliopsida</taxon>
        <taxon>eudicotyledons</taxon>
        <taxon>Gunneridae</taxon>
        <taxon>Pentapetalae</taxon>
        <taxon>rosids</taxon>
        <taxon>fabids</taxon>
        <taxon>Malpighiales</taxon>
        <taxon>Salicaceae</taxon>
        <taxon>Saliceae</taxon>
        <taxon>Populus</taxon>
    </lineage>
</organism>
<proteinExistence type="predicted"/>
<keyword evidence="3" id="KW-1185">Reference proteome</keyword>
<sequence length="133" mass="15009">MGSPGKENQRDSIRMLSSPLGFTTRVSDAMAIPLVDSVFVLAGISFLLWDTVSVAWHPWKFFISPLYTLLEIWMSLGKAKGRDSSLEKSRGEGVKTGQNRPPSVQVQDFLVEIQWPEFLIFKVSSNYSFVHNE</sequence>
<evidence type="ECO:0000313" key="2">
    <source>
        <dbReference type="EMBL" id="KAG6740262.1"/>
    </source>
</evidence>
<gene>
    <name evidence="2" type="ORF">POTOM_055703</name>
</gene>
<name>A0A8X7XZP5_POPTO</name>
<feature type="compositionally biased region" description="Basic and acidic residues" evidence="1">
    <location>
        <begin position="82"/>
        <end position="93"/>
    </location>
</feature>
<evidence type="ECO:0000256" key="1">
    <source>
        <dbReference type="SAM" id="MobiDB-lite"/>
    </source>
</evidence>
<reference evidence="2" key="1">
    <citation type="journal article" date="2020" name="bioRxiv">
        <title>Hybrid origin of Populus tomentosa Carr. identified through genome sequencing and phylogenomic analysis.</title>
        <authorList>
            <person name="An X."/>
            <person name="Gao K."/>
            <person name="Chen Z."/>
            <person name="Li J."/>
            <person name="Yang X."/>
            <person name="Yang X."/>
            <person name="Zhou J."/>
            <person name="Guo T."/>
            <person name="Zhao T."/>
            <person name="Huang S."/>
            <person name="Miao D."/>
            <person name="Khan W.U."/>
            <person name="Rao P."/>
            <person name="Ye M."/>
            <person name="Lei B."/>
            <person name="Liao W."/>
            <person name="Wang J."/>
            <person name="Ji L."/>
            <person name="Li Y."/>
            <person name="Guo B."/>
            <person name="Mustafa N.S."/>
            <person name="Li S."/>
            <person name="Yun Q."/>
            <person name="Keller S.R."/>
            <person name="Mao J."/>
            <person name="Zhang R."/>
            <person name="Strauss S.H."/>
        </authorList>
    </citation>
    <scope>NUCLEOTIDE SEQUENCE</scope>
    <source>
        <strain evidence="2">GM15</strain>
        <tissue evidence="2">Leaf</tissue>
    </source>
</reference>
<protein>
    <submittedName>
        <fullName evidence="2">Uncharacterized protein</fullName>
    </submittedName>
</protein>
<feature type="region of interest" description="Disordered" evidence="1">
    <location>
        <begin position="82"/>
        <end position="101"/>
    </location>
</feature>
<evidence type="ECO:0000313" key="3">
    <source>
        <dbReference type="Proteomes" id="UP000886885"/>
    </source>
</evidence>
<accession>A0A8X7XZP5</accession>
<dbReference type="Proteomes" id="UP000886885">
    <property type="component" value="Chromosome 18A"/>
</dbReference>